<dbReference type="InterPro" id="IPR040768">
    <property type="entry name" value="Vid27_PH"/>
</dbReference>
<feature type="domain" description="Vacuolar import/degradation Vid27 C-terminal" evidence="2">
    <location>
        <begin position="455"/>
        <end position="787"/>
    </location>
</feature>
<dbReference type="GO" id="GO:0005634">
    <property type="term" value="C:nucleus"/>
    <property type="evidence" value="ECO:0007669"/>
    <property type="project" value="TreeGrafter"/>
</dbReference>
<dbReference type="Pfam" id="PF17748">
    <property type="entry name" value="VID27_N"/>
    <property type="match status" value="1"/>
</dbReference>
<dbReference type="OrthoDB" id="10251113at2759"/>
<proteinExistence type="predicted"/>
<protein>
    <submittedName>
        <fullName evidence="5">VID27-domain-containing protein</fullName>
    </submittedName>
</protein>
<dbReference type="PANTHER" id="PTHR31913:SF0">
    <property type="entry name" value="VACUOLAR IMPORT AND DEGRADATION PROTEIN 27"/>
    <property type="match status" value="1"/>
</dbReference>
<reference evidence="5 6" key="2">
    <citation type="submission" date="2016-08" db="EMBL/GenBank/DDBJ databases">
        <title>Pervasive Adenine N6-methylation of Active Genes in Fungi.</title>
        <authorList>
            <consortium name="DOE Joint Genome Institute"/>
            <person name="Mondo S.J."/>
            <person name="Dannebaum R.O."/>
            <person name="Kuo R.C."/>
            <person name="Labutti K."/>
            <person name="Haridas S."/>
            <person name="Kuo A."/>
            <person name="Salamov A."/>
            <person name="Ahrendt S.R."/>
            <person name="Lipzen A."/>
            <person name="Sullivan W."/>
            <person name="Andreopoulos W.B."/>
            <person name="Clum A."/>
            <person name="Lindquist E."/>
            <person name="Daum C."/>
            <person name="Ramamoorthy G.K."/>
            <person name="Gryganskyi A."/>
            <person name="Culley D."/>
            <person name="Magnuson J.K."/>
            <person name="James T.Y."/>
            <person name="O'Malley M.A."/>
            <person name="Stajich J.E."/>
            <person name="Spatafora J.W."/>
            <person name="Visel A."/>
            <person name="Grigoriev I.V."/>
        </authorList>
    </citation>
    <scope>NUCLEOTIDE SEQUENCE [LARGE SCALE GENOMIC DNA]</scope>
    <source>
        <strain evidence="6">finn</strain>
    </source>
</reference>
<dbReference type="InterPro" id="IPR013863">
    <property type="entry name" value="VID27_C"/>
</dbReference>
<dbReference type="Proteomes" id="UP000193719">
    <property type="component" value="Unassembled WGS sequence"/>
</dbReference>
<dbReference type="PANTHER" id="PTHR31913">
    <property type="entry name" value="VACUOLAR IMPORT AND DEGRADATION PROTEIN 27"/>
    <property type="match status" value="1"/>
</dbReference>
<evidence type="ECO:0000259" key="4">
    <source>
        <dbReference type="Pfam" id="PF17748"/>
    </source>
</evidence>
<feature type="region of interest" description="Disordered" evidence="1">
    <location>
        <begin position="394"/>
        <end position="456"/>
    </location>
</feature>
<evidence type="ECO:0000256" key="1">
    <source>
        <dbReference type="SAM" id="MobiDB-lite"/>
    </source>
</evidence>
<dbReference type="InterPro" id="IPR040458">
    <property type="entry name" value="Vid27"/>
</dbReference>
<evidence type="ECO:0000313" key="6">
    <source>
        <dbReference type="Proteomes" id="UP000193719"/>
    </source>
</evidence>
<keyword evidence="6" id="KW-1185">Reference proteome</keyword>
<gene>
    <name evidence="5" type="ORF">BCR36DRAFT_354070</name>
</gene>
<dbReference type="Pfam" id="PF17747">
    <property type="entry name" value="VID27_PH"/>
    <property type="match status" value="1"/>
</dbReference>
<dbReference type="InterPro" id="IPR040979">
    <property type="entry name" value="Vid27_N"/>
</dbReference>
<reference evidence="5 6" key="1">
    <citation type="submission" date="2016-08" db="EMBL/GenBank/DDBJ databases">
        <title>Genomes of anaerobic fungi encode conserved fungal cellulosomes for biomass hydrolysis.</title>
        <authorList>
            <consortium name="DOE Joint Genome Institute"/>
            <person name="Haitjema C.H."/>
            <person name="Gilmore S.P."/>
            <person name="Henske J.K."/>
            <person name="Solomon K.V."/>
            <person name="De Groot R."/>
            <person name="Kuo A."/>
            <person name="Mondo S.J."/>
            <person name="Salamov A.A."/>
            <person name="Labutti K."/>
            <person name="Zhao Z."/>
            <person name="Chiniquy J."/>
            <person name="Barry K."/>
            <person name="Brewer H.M."/>
            <person name="Purvine S.O."/>
            <person name="Wright A.T."/>
            <person name="Boxma B."/>
            <person name="Van Alen T."/>
            <person name="Hackstein J.H."/>
            <person name="Baker S.E."/>
            <person name="Grigoriev I.V."/>
            <person name="O'Malley M.A."/>
        </authorList>
    </citation>
    <scope>NUCLEOTIDE SEQUENCE [LARGE SCALE GENOMIC DNA]</scope>
    <source>
        <strain evidence="6">finn</strain>
    </source>
</reference>
<sequence>MFLLKSLSGKVLGNNEVNIDNVKLSGELYQQVQQSTIRKVTSECLFLDSLMTIQKTTRPNYYNLIVTRVFDEGEDELENDNSEDELPDDYYEKVFLITEDSRFIKKIWNHEDKKQNAFFWLEKSDDNKITRYIFVPFKESDSQISNFEKVIYQCIYESKFNKKFTNDDEETLNKYIEDYKTKSIVYNTEEEVIRGSSIGQQEEPRQEIDTTVSQASAINENTTKINPVENKPLGSMKNISDINKDLNVNADGDVYCKPHNIFKYDIDESEFKLIATDTIVKITKFDKFDYVMKVEGNVQVEKNIDSNMNESFNHEFKSFIWCITTDDNLNAYSIVFDTIEDKEEFQRIINLCKYEYVQRKSIQKVKDNEEFEYLLRAFDNNLVITDDEEEHDFTKDYPVNIPDSTNEPNSYFVLEDESEEEEEEEEKTNKIIKNETQSDEYDDKEEEPPSDDGLTNEELAMAYKYDRSFVVRGNKIGVFKHTDNKKLKYVTTIDNIQGLDNNKFIPENLMLHEQDNTLLMLNKDAYDSDENKVFKMDLNRGKIVEEYNTDYEYIKGLCPTSKYAQLTSEKTFLGYRENSLFLLDPRLQKKNFMDVKFQYTSNPKFTCMATTGNGNIVLGNEKGKISLYNRIGVKATTVLPGIGDEIIAIDVTNDGRYLIATTKSYLLFVDVKEMFEYSNKKRVKPIPRKLQLKPEDIVNIKEEISFTPARFDIGEGLERSIITSTGPYMITWNLRRLKLNHDDSYRIRRCNDTIVSENFRYNENKNIIFTSPNNVAMVTEGMFKSPKAVFSKKK</sequence>
<dbReference type="EMBL" id="MCFH01000025">
    <property type="protein sequence ID" value="ORX48954.1"/>
    <property type="molecule type" value="Genomic_DNA"/>
</dbReference>
<accession>A0A1Y1V877</accession>
<dbReference type="AlphaFoldDB" id="A0A1Y1V877"/>
<dbReference type="Pfam" id="PF08553">
    <property type="entry name" value="VID27"/>
    <property type="match status" value="1"/>
</dbReference>
<feature type="compositionally biased region" description="Acidic residues" evidence="1">
    <location>
        <begin position="437"/>
        <end position="450"/>
    </location>
</feature>
<name>A0A1Y1V877_9FUNG</name>
<evidence type="ECO:0000313" key="5">
    <source>
        <dbReference type="EMBL" id="ORX48954.1"/>
    </source>
</evidence>
<evidence type="ECO:0000259" key="3">
    <source>
        <dbReference type="Pfam" id="PF17747"/>
    </source>
</evidence>
<feature type="compositionally biased region" description="Acidic residues" evidence="1">
    <location>
        <begin position="414"/>
        <end position="426"/>
    </location>
</feature>
<dbReference type="GO" id="GO:0005737">
    <property type="term" value="C:cytoplasm"/>
    <property type="evidence" value="ECO:0007669"/>
    <property type="project" value="TreeGrafter"/>
</dbReference>
<evidence type="ECO:0000259" key="2">
    <source>
        <dbReference type="Pfam" id="PF08553"/>
    </source>
</evidence>
<comment type="caution">
    <text evidence="5">The sequence shown here is derived from an EMBL/GenBank/DDBJ whole genome shotgun (WGS) entry which is preliminary data.</text>
</comment>
<feature type="domain" description="Vid27 PH-like" evidence="3">
    <location>
        <begin position="259"/>
        <end position="355"/>
    </location>
</feature>
<feature type="domain" description="Vid27 N-terminal" evidence="4">
    <location>
        <begin position="1"/>
        <end position="175"/>
    </location>
</feature>
<dbReference type="SUPFAM" id="SSF69322">
    <property type="entry name" value="Tricorn protease domain 2"/>
    <property type="match status" value="1"/>
</dbReference>
<organism evidence="5 6">
    <name type="scientific">Piromyces finnis</name>
    <dbReference type="NCBI Taxonomy" id="1754191"/>
    <lineage>
        <taxon>Eukaryota</taxon>
        <taxon>Fungi</taxon>
        <taxon>Fungi incertae sedis</taxon>
        <taxon>Chytridiomycota</taxon>
        <taxon>Chytridiomycota incertae sedis</taxon>
        <taxon>Neocallimastigomycetes</taxon>
        <taxon>Neocallimastigales</taxon>
        <taxon>Neocallimastigaceae</taxon>
        <taxon>Piromyces</taxon>
    </lineage>
</organism>